<sequence length="469" mass="50030">MVFAKKSILVLMAIGFLLPACANSPWASNLERSLAGDPSLENGSVFGTPGSTAAAENDAVTALPADFPAEIPRYTNAELLSVTQAEVADLSSGATGVTRTRWATPDPAEEIAQFYRDAFNRDGWQLDRSSEEPNNTTTPAPTASPNASTTVAGSSATSISAPIVAERDGLRVTVAIDPDVNSTETTAENTTEFTIDYQFINNQTTAQVSPAESGEGTSVPNEQTQRGENNRSASGSPSSTLTAPEFTDLNQAPTELQPYIADLAKLGALRVQATGSTTEFSPNTTITRREYARWLVTANNLIYANQPARRIRLGVSSDQPAFQDVPVSDPDFGEIQGLANAGLIPSSLSGDATAVTFRPDAPLTREELMLWKVPVDLRKALPNATIEAVQQTWGFQDTAQIDPRALRAILADFQNSDLSNIRRAFGYTTLFQPDKPVTRAEAAAVLWFFGSQGDGLSARDVLQPGQQGG</sequence>
<evidence type="ECO:0000256" key="1">
    <source>
        <dbReference type="SAM" id="MobiDB-lite"/>
    </source>
</evidence>
<evidence type="ECO:0000256" key="2">
    <source>
        <dbReference type="SAM" id="SignalP"/>
    </source>
</evidence>
<protein>
    <submittedName>
        <fullName evidence="4">S-layer homology domain-containing protein</fullName>
    </submittedName>
</protein>
<dbReference type="KEGG" id="tsin:OXH18_11110"/>
<keyword evidence="2" id="KW-0732">Signal</keyword>
<organism evidence="4 5">
    <name type="scientific">Thermocoleostomius sinensis A174</name>
    <dbReference type="NCBI Taxonomy" id="2016057"/>
    <lineage>
        <taxon>Bacteria</taxon>
        <taxon>Bacillati</taxon>
        <taxon>Cyanobacteriota</taxon>
        <taxon>Cyanophyceae</taxon>
        <taxon>Oculatellales</taxon>
        <taxon>Oculatellaceae</taxon>
        <taxon>Thermocoleostomius</taxon>
    </lineage>
</organism>
<dbReference type="InterPro" id="IPR001119">
    <property type="entry name" value="SLH_dom"/>
</dbReference>
<gene>
    <name evidence="4" type="ORF">OXH18_11110</name>
</gene>
<feature type="signal peptide" evidence="2">
    <location>
        <begin position="1"/>
        <end position="22"/>
    </location>
</feature>
<dbReference type="EMBL" id="CP113797">
    <property type="protein sequence ID" value="WAL62511.1"/>
    <property type="molecule type" value="Genomic_DNA"/>
</dbReference>
<dbReference type="RefSeq" id="WP_268612851.1">
    <property type="nucleotide sequence ID" value="NZ_CP113797.1"/>
</dbReference>
<keyword evidence="5" id="KW-1185">Reference proteome</keyword>
<proteinExistence type="predicted"/>
<evidence type="ECO:0000259" key="3">
    <source>
        <dbReference type="PROSITE" id="PS51272"/>
    </source>
</evidence>
<dbReference type="Pfam" id="PF00395">
    <property type="entry name" value="SLH"/>
    <property type="match status" value="2"/>
</dbReference>
<accession>A0A9E8ZGV0</accession>
<evidence type="ECO:0000313" key="4">
    <source>
        <dbReference type="EMBL" id="WAL62511.1"/>
    </source>
</evidence>
<evidence type="ECO:0000313" key="5">
    <source>
        <dbReference type="Proteomes" id="UP001163152"/>
    </source>
</evidence>
<dbReference type="PANTHER" id="PTHR33740">
    <property type="entry name" value="GPI-ANCHORED ADHESIN-LIKE PROTEIN"/>
    <property type="match status" value="1"/>
</dbReference>
<feature type="region of interest" description="Disordered" evidence="1">
    <location>
        <begin position="125"/>
        <end position="154"/>
    </location>
</feature>
<dbReference type="AlphaFoldDB" id="A0A9E8ZGV0"/>
<feature type="compositionally biased region" description="Low complexity" evidence="1">
    <location>
        <begin position="132"/>
        <end position="154"/>
    </location>
</feature>
<feature type="region of interest" description="Disordered" evidence="1">
    <location>
        <begin position="207"/>
        <end position="245"/>
    </location>
</feature>
<dbReference type="Proteomes" id="UP001163152">
    <property type="component" value="Chromosome"/>
</dbReference>
<feature type="domain" description="SLH" evidence="3">
    <location>
        <begin position="318"/>
        <end position="386"/>
    </location>
</feature>
<dbReference type="PROSITE" id="PS51272">
    <property type="entry name" value="SLH"/>
    <property type="match status" value="2"/>
</dbReference>
<reference evidence="4" key="1">
    <citation type="submission" date="2022-12" db="EMBL/GenBank/DDBJ databases">
        <title>Polyphasic identification of a Novel Hot-Spring Cyanobacterium Ocullathermofonsia sinensis gen nov. sp. nov. and Genomic Insights on its Adaptations to the Thermal Habitat.</title>
        <authorList>
            <person name="Daroch M."/>
            <person name="Tang J."/>
            <person name="Jiang Y."/>
        </authorList>
    </citation>
    <scope>NUCLEOTIDE SEQUENCE</scope>
    <source>
        <strain evidence="4">PKUAC-SCTA174</strain>
    </source>
</reference>
<feature type="domain" description="SLH" evidence="3">
    <location>
        <begin position="243"/>
        <end position="309"/>
    </location>
</feature>
<name>A0A9E8ZGV0_9CYAN</name>
<feature type="chain" id="PRO_5038899782" evidence="2">
    <location>
        <begin position="23"/>
        <end position="469"/>
    </location>
</feature>
<dbReference type="PANTHER" id="PTHR33740:SF3">
    <property type="entry name" value="GPI-ANCHORED ADHESIN-LIKE PROTEIN"/>
    <property type="match status" value="1"/>
</dbReference>